<evidence type="ECO:0000256" key="1">
    <source>
        <dbReference type="ARBA" id="ARBA00022679"/>
    </source>
</evidence>
<gene>
    <name evidence="4" type="ORF">A9Q84_19405</name>
</gene>
<dbReference type="Gene3D" id="3.40.50.620">
    <property type="entry name" value="HUPs"/>
    <property type="match status" value="1"/>
</dbReference>
<evidence type="ECO:0000256" key="2">
    <source>
        <dbReference type="ARBA" id="ARBA00022695"/>
    </source>
</evidence>
<keyword evidence="2" id="KW-0548">Nucleotidyltransferase</keyword>
<dbReference type="InterPro" id="IPR014729">
    <property type="entry name" value="Rossmann-like_a/b/a_fold"/>
</dbReference>
<proteinExistence type="predicted"/>
<organism evidence="4 5">
    <name type="scientific">Halobacteriovorax marinus</name>
    <dbReference type="NCBI Taxonomy" id="97084"/>
    <lineage>
        <taxon>Bacteria</taxon>
        <taxon>Pseudomonadati</taxon>
        <taxon>Bdellovibrionota</taxon>
        <taxon>Bacteriovoracia</taxon>
        <taxon>Bacteriovoracales</taxon>
        <taxon>Halobacteriovoraceae</taxon>
        <taxon>Halobacteriovorax</taxon>
    </lineage>
</organism>
<accession>A0A1Y5F7X6</accession>
<keyword evidence="1" id="KW-0808">Transferase</keyword>
<dbReference type="AlphaFoldDB" id="A0A1Y5F7X6"/>
<dbReference type="SUPFAM" id="SSF52374">
    <property type="entry name" value="Nucleotidylyl transferase"/>
    <property type="match status" value="1"/>
</dbReference>
<reference evidence="5" key="1">
    <citation type="journal article" date="2017" name="Proc. Natl. Acad. Sci. U.S.A.">
        <title>Simulation of Deepwater Horizon oil plume reveals substrate specialization within a complex community of hydrocarbon-degraders.</title>
        <authorList>
            <person name="Hu P."/>
            <person name="Dubinsky E.A."/>
            <person name="Probst A.J."/>
            <person name="Wang J."/>
            <person name="Sieber C.M.K."/>
            <person name="Tom L.M."/>
            <person name="Gardinali P."/>
            <person name="Banfield J.F."/>
            <person name="Atlas R.M."/>
            <person name="Andersen G.L."/>
        </authorList>
    </citation>
    <scope>NUCLEOTIDE SEQUENCE [LARGE SCALE GENOMIC DNA]</scope>
</reference>
<dbReference type="InterPro" id="IPR004821">
    <property type="entry name" value="Cyt_trans-like"/>
</dbReference>
<dbReference type="Proteomes" id="UP000196531">
    <property type="component" value="Unassembled WGS sequence"/>
</dbReference>
<name>A0A1Y5F7X6_9BACT</name>
<dbReference type="Pfam" id="PF01467">
    <property type="entry name" value="CTP_transf_like"/>
    <property type="match status" value="1"/>
</dbReference>
<evidence type="ECO:0000259" key="3">
    <source>
        <dbReference type="Pfam" id="PF01467"/>
    </source>
</evidence>
<dbReference type="InterPro" id="IPR050385">
    <property type="entry name" value="Archaeal_FAD_synthase"/>
</dbReference>
<dbReference type="GO" id="GO:0016779">
    <property type="term" value="F:nucleotidyltransferase activity"/>
    <property type="evidence" value="ECO:0007669"/>
    <property type="project" value="UniProtKB-KW"/>
</dbReference>
<evidence type="ECO:0000313" key="5">
    <source>
        <dbReference type="Proteomes" id="UP000196531"/>
    </source>
</evidence>
<sequence>MIVILSELKNKHLSLDDAIYKRKSFKEKSITVGLCHGTFDFIHLGHLRHFQEAKSNVDILFCSITPDEFVIKGDGRPFYKQIERIEYLASLLYIDYCFINNSPHAIAMLKKFQPDIYFKGNDYIEHAKDPTGNIGAEVESVESSGGIIHYTNDIQLSSTDIINNYLKDK</sequence>
<protein>
    <recommendedName>
        <fullName evidence="3">Cytidyltransferase-like domain-containing protein</fullName>
    </recommendedName>
</protein>
<dbReference type="PANTHER" id="PTHR43793">
    <property type="entry name" value="FAD SYNTHASE"/>
    <property type="match status" value="1"/>
</dbReference>
<evidence type="ECO:0000313" key="4">
    <source>
        <dbReference type="EMBL" id="OUR93637.1"/>
    </source>
</evidence>
<dbReference type="PANTHER" id="PTHR43793:SF1">
    <property type="entry name" value="FAD SYNTHASE"/>
    <property type="match status" value="1"/>
</dbReference>
<dbReference type="EMBL" id="MAAO01000015">
    <property type="protein sequence ID" value="OUR93637.1"/>
    <property type="molecule type" value="Genomic_DNA"/>
</dbReference>
<feature type="domain" description="Cytidyltransferase-like" evidence="3">
    <location>
        <begin position="34"/>
        <end position="163"/>
    </location>
</feature>
<dbReference type="NCBIfam" id="TIGR00125">
    <property type="entry name" value="cyt_tran_rel"/>
    <property type="match status" value="1"/>
</dbReference>
<comment type="caution">
    <text evidence="4">The sequence shown here is derived from an EMBL/GenBank/DDBJ whole genome shotgun (WGS) entry which is preliminary data.</text>
</comment>